<dbReference type="PROSITE" id="PS51257">
    <property type="entry name" value="PROKAR_LIPOPROTEIN"/>
    <property type="match status" value="1"/>
</dbReference>
<dbReference type="EMBL" id="VMGK01000005">
    <property type="protein sequence ID" value="TSC93197.1"/>
    <property type="molecule type" value="Genomic_DNA"/>
</dbReference>
<accession>A0A554LK26</accession>
<dbReference type="Proteomes" id="UP000315689">
    <property type="component" value="Unassembled WGS sequence"/>
</dbReference>
<evidence type="ECO:0000313" key="1">
    <source>
        <dbReference type="EMBL" id="TSC93197.1"/>
    </source>
</evidence>
<sequence>MEERGISEKTKQNLELLAKTHFIGQFYLAGGTACGLYFGHRISYDLDFFSERKFNAQKIRDELEKMGELKIDIIDENTFLGFLNKVKISFFYYKYPLIGETQVYRGVRIVSKKDLQAMKIDALQSRGTKRDFIDLYTILQADNYSIKNALDNFKEKYQKANYNMEHILMSLVYFEDADRDNRLNMLVSYDWEKIKNYFIEDVKAYEKNRLKID</sequence>
<dbReference type="InterPro" id="IPR014942">
    <property type="entry name" value="AbiEii"/>
</dbReference>
<name>A0A554LK26_9BACT</name>
<evidence type="ECO:0000313" key="2">
    <source>
        <dbReference type="Proteomes" id="UP000315689"/>
    </source>
</evidence>
<protein>
    <recommendedName>
        <fullName evidence="3">Nucleotidyl transferase AbiEii toxin, Type IV TA system</fullName>
    </recommendedName>
</protein>
<evidence type="ECO:0008006" key="3">
    <source>
        <dbReference type="Google" id="ProtNLM"/>
    </source>
</evidence>
<dbReference type="AlphaFoldDB" id="A0A554LK26"/>
<dbReference type="Pfam" id="PF08843">
    <property type="entry name" value="AbiEii"/>
    <property type="match status" value="2"/>
</dbReference>
<proteinExistence type="predicted"/>
<reference evidence="1 2" key="1">
    <citation type="submission" date="2017-07" db="EMBL/GenBank/DDBJ databases">
        <title>Mechanisms for carbon and nitrogen cycling indicate functional differentiation within the Candidate Phyla Radiation.</title>
        <authorList>
            <person name="Danczak R.E."/>
            <person name="Johnston M.D."/>
            <person name="Kenah C."/>
            <person name="Slattery M."/>
            <person name="Wrighton K.C."/>
            <person name="Wilkins M.J."/>
        </authorList>
    </citation>
    <scope>NUCLEOTIDE SEQUENCE [LARGE SCALE GENOMIC DNA]</scope>
    <source>
        <strain evidence="1">Licking1014_7</strain>
    </source>
</reference>
<gene>
    <name evidence="1" type="ORF">CEN89_207</name>
</gene>
<comment type="caution">
    <text evidence="1">The sequence shown here is derived from an EMBL/GenBank/DDBJ whole genome shotgun (WGS) entry which is preliminary data.</text>
</comment>
<organism evidence="1 2">
    <name type="scientific">Candidatus Berkelbacteria bacterium Licking1014_7</name>
    <dbReference type="NCBI Taxonomy" id="2017147"/>
    <lineage>
        <taxon>Bacteria</taxon>
        <taxon>Candidatus Berkelbacteria</taxon>
    </lineage>
</organism>